<comment type="similarity">
    <text evidence="1">Belongs to the transferase hexapeptide repeat family.</text>
</comment>
<dbReference type="Gene3D" id="2.160.10.10">
    <property type="entry name" value="Hexapeptide repeat proteins"/>
    <property type="match status" value="1"/>
</dbReference>
<accession>A0A2U8PTS9</accession>
<protein>
    <recommendedName>
        <fullName evidence="3">PglD N-terminal domain-containing protein</fullName>
    </recommendedName>
</protein>
<evidence type="ECO:0000256" key="1">
    <source>
        <dbReference type="ARBA" id="ARBA00007274"/>
    </source>
</evidence>
<sequence length="214" mass="21930">MDLIVVGASTLGRDAIAVARAQGKFSVVGIVDDDPGRASIVDGVPVLGPIDTLAPLFAQVDGYAVIVAIGDCRSRYAVYNRIVRSIPTIRFATIIHPRATLLGDARVDDGSILFPGVVLGPGSHVGLSSVLNANSTIGAGTRLGGFVSIAPGVNLGSDTVIGTGVYFGMGSAVAQQIHIGDWCTIGALSFVRRDTPPGSLIVGSPGKVKKERPT</sequence>
<dbReference type="InterPro" id="IPR050179">
    <property type="entry name" value="Trans_hexapeptide_repeat"/>
</dbReference>
<evidence type="ECO:0000259" key="3">
    <source>
        <dbReference type="Pfam" id="PF17836"/>
    </source>
</evidence>
<dbReference type="InterPro" id="IPR011004">
    <property type="entry name" value="Trimer_LpxA-like_sf"/>
</dbReference>
<dbReference type="AlphaFoldDB" id="A0A2U8PTS9"/>
<dbReference type="Proteomes" id="UP000215884">
    <property type="component" value="Chromosome"/>
</dbReference>
<name>A0A2U8PTS9_9BRAD</name>
<dbReference type="EMBL" id="CP029426">
    <property type="protein sequence ID" value="AWM01210.1"/>
    <property type="molecule type" value="Genomic_DNA"/>
</dbReference>
<dbReference type="NCBIfam" id="TIGR03570">
    <property type="entry name" value="NeuD_NnaD"/>
    <property type="match status" value="1"/>
</dbReference>
<organism evidence="4 5">
    <name type="scientific">Bradyrhizobium amphicarpaeae</name>
    <dbReference type="NCBI Taxonomy" id="1404768"/>
    <lineage>
        <taxon>Bacteria</taxon>
        <taxon>Pseudomonadati</taxon>
        <taxon>Pseudomonadota</taxon>
        <taxon>Alphaproteobacteria</taxon>
        <taxon>Hyphomicrobiales</taxon>
        <taxon>Nitrobacteraceae</taxon>
        <taxon>Bradyrhizobium</taxon>
    </lineage>
</organism>
<dbReference type="RefSeq" id="WP_094897022.1">
    <property type="nucleotide sequence ID" value="NZ_CP029426.2"/>
</dbReference>
<proteinExistence type="inferred from homology"/>
<feature type="domain" description="PglD N-terminal" evidence="3">
    <location>
        <begin position="2"/>
        <end position="82"/>
    </location>
</feature>
<reference evidence="4 5" key="2">
    <citation type="journal article" date="2019" name="Int. J. Syst. Evol. Microbiol.">
        <title>Description and complete genome sequence of Bradyrhizobium amphicarpaeae sp. nov., harbouring photosystem and nitrogen-fixation genes.</title>
        <authorList>
            <person name="Bromfield E.S.P."/>
            <person name="Cloutier S."/>
            <person name="Nguyen H.D.T."/>
        </authorList>
    </citation>
    <scope>NUCLEOTIDE SEQUENCE [LARGE SCALE GENOMIC DNA]</scope>
    <source>
        <strain evidence="4 5">39S1MB</strain>
    </source>
</reference>
<keyword evidence="5" id="KW-1185">Reference proteome</keyword>
<dbReference type="InterPro" id="IPR020019">
    <property type="entry name" value="AcTrfase_PglD-like"/>
</dbReference>
<dbReference type="PANTHER" id="PTHR43300:SF7">
    <property type="entry name" value="UDP-N-ACETYLBACILLOSAMINE N-ACETYLTRANSFERASE"/>
    <property type="match status" value="1"/>
</dbReference>
<evidence type="ECO:0000256" key="2">
    <source>
        <dbReference type="PIRSR" id="PIRSR620019-2"/>
    </source>
</evidence>
<dbReference type="PANTHER" id="PTHR43300">
    <property type="entry name" value="ACETYLTRANSFERASE"/>
    <property type="match status" value="1"/>
</dbReference>
<dbReference type="CDD" id="cd03360">
    <property type="entry name" value="LbH_AT_putative"/>
    <property type="match status" value="1"/>
</dbReference>
<gene>
    <name evidence="4" type="ORF">CIT40_14980</name>
</gene>
<dbReference type="SUPFAM" id="SSF51161">
    <property type="entry name" value="Trimeric LpxA-like enzymes"/>
    <property type="match status" value="1"/>
</dbReference>
<feature type="binding site" evidence="2">
    <location>
        <position position="70"/>
    </location>
    <ligand>
        <name>substrate</name>
    </ligand>
</feature>
<evidence type="ECO:0000313" key="5">
    <source>
        <dbReference type="Proteomes" id="UP000215884"/>
    </source>
</evidence>
<dbReference type="OrthoDB" id="9815592at2"/>
<dbReference type="Pfam" id="PF17836">
    <property type="entry name" value="PglD_N"/>
    <property type="match status" value="1"/>
</dbReference>
<reference evidence="4 5" key="1">
    <citation type="journal article" date="2017" name="Syst. Appl. Microbiol.">
        <title>Soybeans inoculated with root zone soils of Canadian native legumes harbour diverse and novel Bradyrhizobium spp. that possess agricultural potential.</title>
        <authorList>
            <person name="Bromfield E.S.P."/>
            <person name="Cloutier S."/>
            <person name="Tambong J.T."/>
            <person name="Tran Thi T.V."/>
        </authorList>
    </citation>
    <scope>NUCLEOTIDE SEQUENCE [LARGE SCALE GENOMIC DNA]</scope>
    <source>
        <strain evidence="4 5">39S1MB</strain>
    </source>
</reference>
<dbReference type="Gene3D" id="3.40.50.20">
    <property type="match status" value="1"/>
</dbReference>
<evidence type="ECO:0000313" key="4">
    <source>
        <dbReference type="EMBL" id="AWM01210.1"/>
    </source>
</evidence>
<dbReference type="InterPro" id="IPR041561">
    <property type="entry name" value="PglD_N"/>
</dbReference>